<dbReference type="EMBL" id="FNKK01000002">
    <property type="protein sequence ID" value="SDQ51728.1"/>
    <property type="molecule type" value="Genomic_DNA"/>
</dbReference>
<gene>
    <name evidence="2" type="ORF">SAMN04489764_0982</name>
</gene>
<evidence type="ECO:0000313" key="2">
    <source>
        <dbReference type="EMBL" id="SDQ51728.1"/>
    </source>
</evidence>
<dbReference type="PANTHER" id="PTHR21310:SF42">
    <property type="entry name" value="BIFUNCTIONAL AAC_APH"/>
    <property type="match status" value="1"/>
</dbReference>
<dbReference type="InterPro" id="IPR011009">
    <property type="entry name" value="Kinase-like_dom_sf"/>
</dbReference>
<protein>
    <submittedName>
        <fullName evidence="2">Predicted kinase, aminoglycoside phosphotransferase (APT) family</fullName>
    </submittedName>
</protein>
<dbReference type="GO" id="GO:0016301">
    <property type="term" value="F:kinase activity"/>
    <property type="evidence" value="ECO:0007669"/>
    <property type="project" value="UniProtKB-KW"/>
</dbReference>
<dbReference type="AlphaFoldDB" id="A0A1H1BIB9"/>
<dbReference type="PANTHER" id="PTHR21310">
    <property type="entry name" value="AMINOGLYCOSIDE PHOSPHOTRANSFERASE-RELATED-RELATED"/>
    <property type="match status" value="1"/>
</dbReference>
<proteinExistence type="predicted"/>
<dbReference type="CDD" id="cd05155">
    <property type="entry name" value="APH_ChoK_like_1"/>
    <property type="match status" value="1"/>
</dbReference>
<dbReference type="Gene3D" id="3.90.1200.10">
    <property type="match status" value="1"/>
</dbReference>
<dbReference type="InterPro" id="IPR051678">
    <property type="entry name" value="AGP_Transferase"/>
</dbReference>
<keyword evidence="3" id="KW-1185">Reference proteome</keyword>
<keyword evidence="2" id="KW-0808">Transferase</keyword>
<keyword evidence="2" id="KW-0418">Kinase</keyword>
<reference evidence="2 3" key="1">
    <citation type="submission" date="2016-10" db="EMBL/GenBank/DDBJ databases">
        <authorList>
            <person name="de Groot N.N."/>
        </authorList>
    </citation>
    <scope>NUCLEOTIDE SEQUENCE [LARGE SCALE GENOMIC DNA]</scope>
    <source>
        <strain evidence="2 3">DSM 43794</strain>
    </source>
</reference>
<evidence type="ECO:0000259" key="1">
    <source>
        <dbReference type="Pfam" id="PF01636"/>
    </source>
</evidence>
<dbReference type="OrthoDB" id="9797603at2"/>
<dbReference type="InterPro" id="IPR002575">
    <property type="entry name" value="Aminoglycoside_PTrfase"/>
</dbReference>
<dbReference type="STRING" id="35622.SAMN04489764_0982"/>
<name>A0A1H1BIB9_9ACTN</name>
<dbReference type="SUPFAM" id="SSF56112">
    <property type="entry name" value="Protein kinase-like (PK-like)"/>
    <property type="match status" value="1"/>
</dbReference>
<dbReference type="Gene3D" id="3.30.200.20">
    <property type="entry name" value="Phosphorylase Kinase, domain 1"/>
    <property type="match status" value="1"/>
</dbReference>
<feature type="domain" description="Aminoglycoside phosphotransferase" evidence="1">
    <location>
        <begin position="33"/>
        <end position="261"/>
    </location>
</feature>
<dbReference type="Pfam" id="PF01636">
    <property type="entry name" value="APH"/>
    <property type="match status" value="1"/>
</dbReference>
<organism evidence="2 3">
    <name type="scientific">Thermostaphylospora chromogena</name>
    <dbReference type="NCBI Taxonomy" id="35622"/>
    <lineage>
        <taxon>Bacteria</taxon>
        <taxon>Bacillati</taxon>
        <taxon>Actinomycetota</taxon>
        <taxon>Actinomycetes</taxon>
        <taxon>Streptosporangiales</taxon>
        <taxon>Thermomonosporaceae</taxon>
        <taxon>Thermostaphylospora</taxon>
    </lineage>
</organism>
<accession>A0A1H1BIB9</accession>
<dbReference type="Proteomes" id="UP000217103">
    <property type="component" value="Unassembled WGS sequence"/>
</dbReference>
<evidence type="ECO:0000313" key="3">
    <source>
        <dbReference type="Proteomes" id="UP000217103"/>
    </source>
</evidence>
<sequence length="297" mass="31921">MHPGERVIDASLVRRLVATQFPQWAGLPVERVPSAGTVNAVYRLGDGMAVRLPRVEWGVGDVARERRWLPFLAPRLPVEIPVVLGEGRPGEGYPWPWSVYRWLDGDTPETGGVPDLARFADPVRFASDLAGFIGALRRVETDGAPPAYRGGPLTELDAAVRDALGRLGGIIDTGAAAAAWRAALKAPEWSGPPVWVHSDLMPANLLVRDGRLSGVIDFATAGVGDPSCDLTVAWNLLPAKARQVFRAAVGADDASWARGRGRALAIALVQLPYYRETNPVLAANARHTIEQVLADRG</sequence>